<comment type="caution">
    <text evidence="2">The sequence shown here is derived from an EMBL/GenBank/DDBJ whole genome shotgun (WGS) entry which is preliminary data.</text>
</comment>
<evidence type="ECO:0000256" key="1">
    <source>
        <dbReference type="SAM" id="Phobius"/>
    </source>
</evidence>
<name>A0ABV7ZR45_9CORY</name>
<dbReference type="RefSeq" id="WP_290290434.1">
    <property type="nucleotide sequence ID" value="NZ_CP047211.1"/>
</dbReference>
<keyword evidence="3" id="KW-1185">Reference proteome</keyword>
<keyword evidence="1" id="KW-1133">Transmembrane helix</keyword>
<feature type="transmembrane region" description="Helical" evidence="1">
    <location>
        <begin position="195"/>
        <end position="216"/>
    </location>
</feature>
<organism evidence="2 3">
    <name type="scientific">Corynebacterium hansenii</name>
    <dbReference type="NCBI Taxonomy" id="394964"/>
    <lineage>
        <taxon>Bacteria</taxon>
        <taxon>Bacillati</taxon>
        <taxon>Actinomycetota</taxon>
        <taxon>Actinomycetes</taxon>
        <taxon>Mycobacteriales</taxon>
        <taxon>Corynebacteriaceae</taxon>
        <taxon>Corynebacterium</taxon>
    </lineage>
</organism>
<evidence type="ECO:0000313" key="2">
    <source>
        <dbReference type="EMBL" id="MFC3850616.1"/>
    </source>
</evidence>
<protein>
    <submittedName>
        <fullName evidence="2">Uncharacterized protein</fullName>
    </submittedName>
</protein>
<reference evidence="3" key="1">
    <citation type="journal article" date="2019" name="Int. J. Syst. Evol. Microbiol.">
        <title>The Global Catalogue of Microorganisms (GCM) 10K type strain sequencing project: providing services to taxonomists for standard genome sequencing and annotation.</title>
        <authorList>
            <consortium name="The Broad Institute Genomics Platform"/>
            <consortium name="The Broad Institute Genome Sequencing Center for Infectious Disease"/>
            <person name="Wu L."/>
            <person name="Ma J."/>
        </authorList>
    </citation>
    <scope>NUCLEOTIDE SEQUENCE [LARGE SCALE GENOMIC DNA]</scope>
    <source>
        <strain evidence="3">CCUG 53252</strain>
    </source>
</reference>
<keyword evidence="1" id="KW-0812">Transmembrane</keyword>
<keyword evidence="1" id="KW-0472">Membrane</keyword>
<gene>
    <name evidence="2" type="ORF">ACFORJ_10630</name>
</gene>
<accession>A0ABV7ZR45</accession>
<feature type="transmembrane region" description="Helical" evidence="1">
    <location>
        <begin position="228"/>
        <end position="248"/>
    </location>
</feature>
<dbReference type="EMBL" id="JBHRZN010000003">
    <property type="protein sequence ID" value="MFC3850616.1"/>
    <property type="molecule type" value="Genomic_DNA"/>
</dbReference>
<sequence length="306" mass="31816">MRVLEDEGIRFADGRMPVVLILVDGRLPPTRGDVDLVEAVSGATGRCAVGLDVDRAREHGGGNHFAAWRDAVHVDVSVGLLDPAMARTLKLLADGPARPITPTPGQRRRGLLGAQLSADRAGRARAVEKQWRERKAALPHAIADALEEATRGAAPAGARELDAAVAKAGESVAEALGLPGPPAAPEARERPKPGFFTDAGVGLLTLGAAVGAGGVLGGPLQWAGLPSWASATVTGLAGFGLAASLAIGGRRRRIARERAGWMAAHLAKVRRTWDRDIATTLRAETPVPADGWRARHLAAALRAETG</sequence>
<evidence type="ECO:0000313" key="3">
    <source>
        <dbReference type="Proteomes" id="UP001595751"/>
    </source>
</evidence>
<dbReference type="Proteomes" id="UP001595751">
    <property type="component" value="Unassembled WGS sequence"/>
</dbReference>
<proteinExistence type="predicted"/>